<evidence type="ECO:0000313" key="6">
    <source>
        <dbReference type="Proteomes" id="UP000002009"/>
    </source>
</evidence>
<dbReference type="KEGG" id="mis:MICPUN_100793"/>
<feature type="signal peptide" evidence="3">
    <location>
        <begin position="1"/>
        <end position="25"/>
    </location>
</feature>
<dbReference type="SUPFAM" id="SSF54001">
    <property type="entry name" value="Cysteine proteinases"/>
    <property type="match status" value="2"/>
</dbReference>
<dbReference type="PANTHER" id="PTHR12411">
    <property type="entry name" value="CYSTEINE PROTEASE FAMILY C1-RELATED"/>
    <property type="match status" value="1"/>
</dbReference>
<keyword evidence="3" id="KW-0732">Signal</keyword>
<dbReference type="Gene3D" id="3.90.70.10">
    <property type="entry name" value="Cysteine proteinases"/>
    <property type="match status" value="2"/>
</dbReference>
<sequence length="670" mass="73579">MARLSSPFILLVISALAVLNGGGCAARVVPRSGRYTAIIASPAFPEEGTSGEAGTHKHCRTTKATFLAGERVISPRPHEQLDVRNDLPTHVFWGDVDGVNYLTETRNQHIPQYCGSCWAMGTTASLSDRIKIARNATFPEVILAPQVLINCRAGGSCEGGDPAQVYEYIAAHGIPDETCQAYEARDGKCKPMGICEDCAPGQPPQPFLPGTCKPVKRYKRWTLSEYGHVHGGLDVDAVGWPVSNADKMKAELATRGPIACGIHVTDKFYSDYKGGIYAESHLLNFMNHELAVVGYGVDEASGEEYWIGRNSWGTYWGESGFFRIKMHHQNLGIESDCTFGVPVAEPEEREPEELVTDGVKDEPSAANQKNILFSINAFVKKGTYHDYDRPCRLSPPSKEVRELVRTVRPHEAPDYDKTKIPSSWDIRDVDGVNLATINRNQHIPQYCGSCWAHGTTSSMADRINLMRGGKFPEIDLAPQVLVDCVSGGGTDGCNGGDPTSAHVWIAANGVPEETCQNYQAKKNECDDFHFCQDCDPVKGCFAKTPPANRVYRIQEHGQVTGEEAMMAEIFARGPIACGLCVTEEFEAYKGGIFTDATGCKDQDHEISIAGFGEDEEGNKYWVGRNSWGTFWGEDGWFRLQRGVNALGIEDACDWAVPMMPEEPQGLFTRV</sequence>
<dbReference type="FunFam" id="3.90.70.10:FF:000117">
    <property type="entry name" value="Probable papain cysteine protease"/>
    <property type="match status" value="2"/>
</dbReference>
<feature type="domain" description="Peptidase C1A papain C-terminal" evidence="4">
    <location>
        <begin position="420"/>
        <end position="656"/>
    </location>
</feature>
<dbReference type="GO" id="GO:0008234">
    <property type="term" value="F:cysteine-type peptidase activity"/>
    <property type="evidence" value="ECO:0007669"/>
    <property type="project" value="InterPro"/>
</dbReference>
<keyword evidence="2" id="KW-1015">Disulfide bond</keyword>
<dbReference type="InParanoid" id="C1E7G2"/>
<dbReference type="STRING" id="296587.C1E7G2"/>
<evidence type="ECO:0000259" key="4">
    <source>
        <dbReference type="SMART" id="SM00645"/>
    </source>
</evidence>
<dbReference type="Pfam" id="PF00112">
    <property type="entry name" value="Peptidase_C1"/>
    <property type="match status" value="2"/>
</dbReference>
<dbReference type="PROSITE" id="PS00639">
    <property type="entry name" value="THIOL_PROTEASE_HIS"/>
    <property type="match status" value="1"/>
</dbReference>
<evidence type="ECO:0000256" key="3">
    <source>
        <dbReference type="SAM" id="SignalP"/>
    </source>
</evidence>
<dbReference type="GeneID" id="8243632"/>
<dbReference type="InterPro" id="IPR013128">
    <property type="entry name" value="Peptidase_C1A"/>
</dbReference>
<evidence type="ECO:0000256" key="1">
    <source>
        <dbReference type="ARBA" id="ARBA00008455"/>
    </source>
</evidence>
<dbReference type="EMBL" id="CP001326">
    <property type="protein sequence ID" value="ACO63974.1"/>
    <property type="molecule type" value="Genomic_DNA"/>
</dbReference>
<dbReference type="InterPro" id="IPR038765">
    <property type="entry name" value="Papain-like_cys_pep_sf"/>
</dbReference>
<dbReference type="InterPro" id="IPR025660">
    <property type="entry name" value="Pept_his_AS"/>
</dbReference>
<feature type="chain" id="PRO_5002906922" evidence="3">
    <location>
        <begin position="26"/>
        <end position="670"/>
    </location>
</feature>
<dbReference type="SMART" id="SM00645">
    <property type="entry name" value="Pept_C1"/>
    <property type="match status" value="2"/>
</dbReference>
<dbReference type="PROSITE" id="PS00640">
    <property type="entry name" value="THIOL_PROTEASE_ASN"/>
    <property type="match status" value="2"/>
</dbReference>
<proteinExistence type="inferred from homology"/>
<dbReference type="GO" id="GO:0006508">
    <property type="term" value="P:proteolysis"/>
    <property type="evidence" value="ECO:0007669"/>
    <property type="project" value="InterPro"/>
</dbReference>
<dbReference type="Proteomes" id="UP000002009">
    <property type="component" value="Chromosome 5"/>
</dbReference>
<organism evidence="5 6">
    <name type="scientific">Micromonas commoda (strain RCC299 / NOUM17 / CCMP2709)</name>
    <name type="common">Picoplanktonic green alga</name>
    <dbReference type="NCBI Taxonomy" id="296587"/>
    <lineage>
        <taxon>Eukaryota</taxon>
        <taxon>Viridiplantae</taxon>
        <taxon>Chlorophyta</taxon>
        <taxon>Mamiellophyceae</taxon>
        <taxon>Mamiellales</taxon>
        <taxon>Mamiellaceae</taxon>
        <taxon>Micromonas</taxon>
    </lineage>
</organism>
<keyword evidence="6" id="KW-1185">Reference proteome</keyword>
<protein>
    <submittedName>
        <fullName evidence="5">Cysteine endopeptidase</fullName>
    </submittedName>
</protein>
<evidence type="ECO:0000256" key="2">
    <source>
        <dbReference type="ARBA" id="ARBA00023157"/>
    </source>
</evidence>
<dbReference type="InterPro" id="IPR025661">
    <property type="entry name" value="Pept_asp_AS"/>
</dbReference>
<reference evidence="5 6" key="1">
    <citation type="journal article" date="2009" name="Science">
        <title>Green evolution and dynamic adaptations revealed by genomes of the marine picoeukaryotes Micromonas.</title>
        <authorList>
            <person name="Worden A.Z."/>
            <person name="Lee J.H."/>
            <person name="Mock T."/>
            <person name="Rouze P."/>
            <person name="Simmons M.P."/>
            <person name="Aerts A.L."/>
            <person name="Allen A.E."/>
            <person name="Cuvelier M.L."/>
            <person name="Derelle E."/>
            <person name="Everett M.V."/>
            <person name="Foulon E."/>
            <person name="Grimwood J."/>
            <person name="Gundlach H."/>
            <person name="Henrissat B."/>
            <person name="Napoli C."/>
            <person name="McDonald S.M."/>
            <person name="Parker M.S."/>
            <person name="Rombauts S."/>
            <person name="Salamov A."/>
            <person name="Von Dassow P."/>
            <person name="Badger J.H."/>
            <person name="Coutinho P.M."/>
            <person name="Demir E."/>
            <person name="Dubchak I."/>
            <person name="Gentemann C."/>
            <person name="Eikrem W."/>
            <person name="Gready J.E."/>
            <person name="John U."/>
            <person name="Lanier W."/>
            <person name="Lindquist E.A."/>
            <person name="Lucas S."/>
            <person name="Mayer K.F."/>
            <person name="Moreau H."/>
            <person name="Not F."/>
            <person name="Otillar R."/>
            <person name="Panaud O."/>
            <person name="Pangilinan J."/>
            <person name="Paulsen I."/>
            <person name="Piegu B."/>
            <person name="Poliakov A."/>
            <person name="Robbens S."/>
            <person name="Schmutz J."/>
            <person name="Toulza E."/>
            <person name="Wyss T."/>
            <person name="Zelensky A."/>
            <person name="Zhou K."/>
            <person name="Armbrust E.V."/>
            <person name="Bhattacharya D."/>
            <person name="Goodenough U.W."/>
            <person name="Van de Peer Y."/>
            <person name="Grigoriev I.V."/>
        </authorList>
    </citation>
    <scope>NUCLEOTIDE SEQUENCE [LARGE SCALE GENOMIC DNA]</scope>
    <source>
        <strain evidence="6">RCC299 / NOUM17</strain>
    </source>
</reference>
<dbReference type="OMA" id="KDNGCHG"/>
<evidence type="ECO:0000313" key="5">
    <source>
        <dbReference type="EMBL" id="ACO63974.1"/>
    </source>
</evidence>
<comment type="similarity">
    <text evidence="1">Belongs to the peptidase C1 family.</text>
</comment>
<dbReference type="OrthoDB" id="190265at2759"/>
<accession>C1E7G2</accession>
<dbReference type="InterPro" id="IPR000668">
    <property type="entry name" value="Peptidase_C1A_C"/>
</dbReference>
<feature type="domain" description="Peptidase C1A papain C-terminal" evidence="4">
    <location>
        <begin position="87"/>
        <end position="341"/>
    </location>
</feature>
<name>C1E7G2_MICCC</name>
<dbReference type="RefSeq" id="XP_002502716.1">
    <property type="nucleotide sequence ID" value="XM_002502670.1"/>
</dbReference>
<gene>
    <name evidence="5" type="ORF">MICPUN_100793</name>
</gene>
<dbReference type="AlphaFoldDB" id="C1E7G2"/>
<dbReference type="eggNOG" id="KOG1543">
    <property type="taxonomic scope" value="Eukaryota"/>
</dbReference>